<evidence type="ECO:0000313" key="15">
    <source>
        <dbReference type="Proteomes" id="UP000233414"/>
    </source>
</evidence>
<feature type="domain" description="Methionyl/Valyl/Leucyl/Isoleucyl-tRNA synthetase anticodon-binding" evidence="12">
    <location>
        <begin position="627"/>
        <end position="766"/>
    </location>
</feature>
<keyword evidence="6 10" id="KW-0067">ATP-binding</keyword>
<evidence type="ECO:0000256" key="3">
    <source>
        <dbReference type="ARBA" id="ARBA00022490"/>
    </source>
</evidence>
<evidence type="ECO:0000256" key="6">
    <source>
        <dbReference type="ARBA" id="ARBA00022840"/>
    </source>
</evidence>
<dbReference type="Gene3D" id="1.10.287.380">
    <property type="entry name" value="Valyl-tRNA synthetase, C-terminal domain"/>
    <property type="match status" value="1"/>
</dbReference>
<comment type="subunit">
    <text evidence="2 10">Monomer.</text>
</comment>
<dbReference type="InterPro" id="IPR013155">
    <property type="entry name" value="M/V/L/I-tRNA-synth_anticd-bd"/>
</dbReference>
<keyword evidence="5 10" id="KW-0547">Nucleotide-binding</keyword>
<dbReference type="InterPro" id="IPR009008">
    <property type="entry name" value="Val/Leu/Ile-tRNA-synth_edit"/>
</dbReference>
<dbReference type="InterPro" id="IPR009080">
    <property type="entry name" value="tRNAsynth_Ia_anticodon-bd"/>
</dbReference>
<dbReference type="SUPFAM" id="SSF52374">
    <property type="entry name" value="Nucleotidylyl transferase"/>
    <property type="match status" value="1"/>
</dbReference>
<comment type="similarity">
    <text evidence="10">Belongs to the class-I aminoacyl-tRNA synthetase family. ValS type 1 subfamily.</text>
</comment>
<dbReference type="FunFam" id="1.10.730.10:FF:000002">
    <property type="entry name" value="Leucine--tRNA ligase"/>
    <property type="match status" value="1"/>
</dbReference>
<keyword evidence="8 10" id="KW-0030">Aminoacyl-tRNA synthetase</keyword>
<accession>A0A2N1UPE8</accession>
<sequence length="881" mass="103671">MNKTYEPQNYEDKIYQKWENSGYFNPDKCVKDGIADKNAPTYTIILPPPNITAKLHLGHSAMLAIEDLMIRYHRMKGDQTLWLPGTDHAAIATQNAVEKKIFKEQGLTRHDLGREKLLEEIWIFLKETQSTILKQMRKMGASLDWSREAFTFDKQREKAVTKMFVDMYEAGVIYKGERIVNWCPRCHSTLADDEVEYKEQKTKLYFFKYSKDFPFTIATTRPETKLGDTAVAVNPKDDRYKKYIGKIYEIDFLGVILKLKIIADYNVEMEFGTGALGVTPAHSAVDWQMAEKNNLEIIKVIDENGKIRQGFNEFSNKNVLEAREMIVEKLKQQNLLEKEEEINNNLSICYRCNTPIEPLPSKQWFVNVNKKLERLGNKSLKEKAIEVAKNKEIKFIPERFEKRYLDWMENLHDWCISRQIWFGHQIPVWYKSKFKDNDEIYVGIEKPKEDNWTQDPDTLDTWFSSGMWTFSTLGWPDTFKKNKKSGDLAKFHSTQVLETGYEILTLWVSRMIMMSLFAIQEIPFENVYLHGMILDKNGKKMSKSKGNGIDPIDMIEKFGADAVRLSMLIGNTPGNDARLSEEKIEGFRNFINKLWNISRFIISQKSIKLKVEKLEIKIEKECLTLADVWILNKFNNLIKKVDDDLNNYNFSQAGEKLKEFTWNDFADWYLEISKFEKNEEKNEILFYILENLLKLWHPFIPFITEVIWQELSERKFLMIEKWPTQFVVKKNNIGNDFEIIKNIIIAIRNVRSENKIEPSQKIKVIIYANKKIELIKNQIHLIKSLRTNINEIEVKDKGEKISQAIYISVDEIEIYLLAEIDVEKEKARKEKEINNLEKIIKTVKNKLSNQEFIKKAPKQIIKQEKEKLELWQTELKNLKFL</sequence>
<evidence type="ECO:0000256" key="2">
    <source>
        <dbReference type="ARBA" id="ARBA00011245"/>
    </source>
</evidence>
<dbReference type="SUPFAM" id="SSF46589">
    <property type="entry name" value="tRNA-binding arm"/>
    <property type="match status" value="1"/>
</dbReference>
<feature type="short sequence motif" description="'KMSKS' region" evidence="10">
    <location>
        <begin position="540"/>
        <end position="544"/>
    </location>
</feature>
<comment type="subcellular location">
    <subcellularLocation>
        <location evidence="1 10">Cytoplasm</location>
    </subcellularLocation>
</comment>
<keyword evidence="7 10" id="KW-0648">Protein biosynthesis</keyword>
<protein>
    <recommendedName>
        <fullName evidence="10">Valine--tRNA ligase</fullName>
        <ecNumber evidence="10">6.1.1.9</ecNumber>
    </recommendedName>
    <alternativeName>
        <fullName evidence="10">Valyl-tRNA synthetase</fullName>
        <shortName evidence="10">ValRS</shortName>
    </alternativeName>
</protein>
<dbReference type="GO" id="GO:0006438">
    <property type="term" value="P:valyl-tRNA aminoacylation"/>
    <property type="evidence" value="ECO:0007669"/>
    <property type="project" value="UniProtKB-UniRule"/>
</dbReference>
<dbReference type="Pfam" id="PF00133">
    <property type="entry name" value="tRNA-synt_1"/>
    <property type="match status" value="1"/>
</dbReference>
<evidence type="ECO:0000259" key="11">
    <source>
        <dbReference type="Pfam" id="PF00133"/>
    </source>
</evidence>
<comment type="function">
    <text evidence="10">Catalyzes the attachment of valine to tRNA(Val). As ValRS can inadvertently accommodate and process structurally similar amino acids such as threonine, to avoid such errors, it has a 'posttransfer' editing activity that hydrolyzes mischarged Thr-tRNA(Val) in a tRNA-dependent manner.</text>
</comment>
<evidence type="ECO:0000256" key="1">
    <source>
        <dbReference type="ARBA" id="ARBA00004496"/>
    </source>
</evidence>
<feature type="coiled-coil region" evidence="10">
    <location>
        <begin position="819"/>
        <end position="881"/>
    </location>
</feature>
<evidence type="ECO:0000259" key="13">
    <source>
        <dbReference type="Pfam" id="PF10458"/>
    </source>
</evidence>
<evidence type="ECO:0000256" key="10">
    <source>
        <dbReference type="HAMAP-Rule" id="MF_02004"/>
    </source>
</evidence>
<dbReference type="InterPro" id="IPR002300">
    <property type="entry name" value="aa-tRNA-synth_Ia"/>
</dbReference>
<organism evidence="14 15">
    <name type="scientific">Candidatus Kuenenbacteria bacterium HGW-Kuenenbacteria-1</name>
    <dbReference type="NCBI Taxonomy" id="2013812"/>
    <lineage>
        <taxon>Bacteria</taxon>
        <taxon>Candidatus Kueneniibacteriota</taxon>
    </lineage>
</organism>
<dbReference type="EMBL" id="PGYQ01000001">
    <property type="protein sequence ID" value="PKL72757.1"/>
    <property type="molecule type" value="Genomic_DNA"/>
</dbReference>
<comment type="domain">
    <text evidence="10">ValRS has two distinct active sites: one for aminoacylation and one for editing. The misactivated threonine is translocated from the active site to the editing site.</text>
</comment>
<dbReference type="SUPFAM" id="SSF50677">
    <property type="entry name" value="ValRS/IleRS/LeuRS editing domain"/>
    <property type="match status" value="1"/>
</dbReference>
<name>A0A2N1UPE8_9BACT</name>
<comment type="catalytic activity">
    <reaction evidence="9 10">
        <text>tRNA(Val) + L-valine + ATP = L-valyl-tRNA(Val) + AMP + diphosphate</text>
        <dbReference type="Rhea" id="RHEA:10704"/>
        <dbReference type="Rhea" id="RHEA-COMP:9672"/>
        <dbReference type="Rhea" id="RHEA-COMP:9708"/>
        <dbReference type="ChEBI" id="CHEBI:30616"/>
        <dbReference type="ChEBI" id="CHEBI:33019"/>
        <dbReference type="ChEBI" id="CHEBI:57762"/>
        <dbReference type="ChEBI" id="CHEBI:78442"/>
        <dbReference type="ChEBI" id="CHEBI:78537"/>
        <dbReference type="ChEBI" id="CHEBI:456215"/>
        <dbReference type="EC" id="6.1.1.9"/>
    </reaction>
</comment>
<dbReference type="InterPro" id="IPR001412">
    <property type="entry name" value="aa-tRNA-synth_I_CS"/>
</dbReference>
<dbReference type="GO" id="GO:0004832">
    <property type="term" value="F:valine-tRNA ligase activity"/>
    <property type="evidence" value="ECO:0007669"/>
    <property type="project" value="UniProtKB-UniRule"/>
</dbReference>
<dbReference type="NCBIfam" id="TIGR00422">
    <property type="entry name" value="valS"/>
    <property type="match status" value="1"/>
</dbReference>
<dbReference type="GO" id="GO:0005829">
    <property type="term" value="C:cytosol"/>
    <property type="evidence" value="ECO:0007669"/>
    <property type="project" value="TreeGrafter"/>
</dbReference>
<evidence type="ECO:0000256" key="4">
    <source>
        <dbReference type="ARBA" id="ARBA00022598"/>
    </source>
</evidence>
<dbReference type="CDD" id="cd07962">
    <property type="entry name" value="Anticodon_Ia_Val"/>
    <property type="match status" value="1"/>
</dbReference>
<dbReference type="CDD" id="cd00817">
    <property type="entry name" value="ValRS_core"/>
    <property type="match status" value="1"/>
</dbReference>
<dbReference type="SUPFAM" id="SSF47323">
    <property type="entry name" value="Anticodon-binding domain of a subclass of class I aminoacyl-tRNA synthetases"/>
    <property type="match status" value="1"/>
</dbReference>
<reference evidence="14 15" key="1">
    <citation type="journal article" date="2017" name="ISME J.">
        <title>Potential for microbial H2 and metal transformations associated with novel bacteria and archaea in deep terrestrial subsurface sediments.</title>
        <authorList>
            <person name="Hernsdorf A.W."/>
            <person name="Amano Y."/>
            <person name="Miyakawa K."/>
            <person name="Ise K."/>
            <person name="Suzuki Y."/>
            <person name="Anantharaman K."/>
            <person name="Probst A."/>
            <person name="Burstein D."/>
            <person name="Thomas B.C."/>
            <person name="Banfield J.F."/>
        </authorList>
    </citation>
    <scope>NUCLEOTIDE SEQUENCE [LARGE SCALE GENOMIC DNA]</scope>
    <source>
        <strain evidence="14">HGW-Kuenenbacteria-1</strain>
    </source>
</reference>
<dbReference type="InterPro" id="IPR014729">
    <property type="entry name" value="Rossmann-like_a/b/a_fold"/>
</dbReference>
<dbReference type="FunFam" id="3.40.50.620:FF:000032">
    <property type="entry name" value="Valine--tRNA ligase"/>
    <property type="match status" value="1"/>
</dbReference>
<dbReference type="PANTHER" id="PTHR11946:SF93">
    <property type="entry name" value="VALINE--TRNA LIGASE, CHLOROPLASTIC_MITOCHONDRIAL 2"/>
    <property type="match status" value="1"/>
</dbReference>
<dbReference type="GO" id="GO:0002161">
    <property type="term" value="F:aminoacyl-tRNA deacylase activity"/>
    <property type="evidence" value="ECO:0007669"/>
    <property type="project" value="InterPro"/>
</dbReference>
<dbReference type="Pfam" id="PF08264">
    <property type="entry name" value="Anticodon_1"/>
    <property type="match status" value="1"/>
</dbReference>
<dbReference type="InterPro" id="IPR033705">
    <property type="entry name" value="Anticodon_Ia_Val"/>
</dbReference>
<dbReference type="PRINTS" id="PR00986">
    <property type="entry name" value="TRNASYNTHVAL"/>
</dbReference>
<dbReference type="PANTHER" id="PTHR11946">
    <property type="entry name" value="VALYL-TRNA SYNTHETASES"/>
    <property type="match status" value="1"/>
</dbReference>
<dbReference type="EC" id="6.1.1.9" evidence="10"/>
<evidence type="ECO:0000256" key="5">
    <source>
        <dbReference type="ARBA" id="ARBA00022741"/>
    </source>
</evidence>
<evidence type="ECO:0000259" key="12">
    <source>
        <dbReference type="Pfam" id="PF08264"/>
    </source>
</evidence>
<comment type="caution">
    <text evidence="10">Lacks conserved residue(s) required for the propagation of feature annotation.</text>
</comment>
<gene>
    <name evidence="10" type="primary">valS</name>
    <name evidence="14" type="ORF">CVV26_00660</name>
</gene>
<keyword evidence="4 10" id="KW-0436">Ligase</keyword>
<dbReference type="InterPro" id="IPR019499">
    <property type="entry name" value="Val-tRNA_synth_tRNA-bd"/>
</dbReference>
<dbReference type="Proteomes" id="UP000233414">
    <property type="component" value="Unassembled WGS sequence"/>
</dbReference>
<feature type="binding site" evidence="10">
    <location>
        <position position="543"/>
    </location>
    <ligand>
        <name>ATP</name>
        <dbReference type="ChEBI" id="CHEBI:30616"/>
    </ligand>
</feature>
<keyword evidence="10" id="KW-0175">Coiled coil</keyword>
<dbReference type="AlphaFoldDB" id="A0A2N1UPE8"/>
<dbReference type="GO" id="GO:0005524">
    <property type="term" value="F:ATP binding"/>
    <property type="evidence" value="ECO:0007669"/>
    <property type="project" value="UniProtKB-UniRule"/>
</dbReference>
<evidence type="ECO:0000256" key="7">
    <source>
        <dbReference type="ARBA" id="ARBA00022917"/>
    </source>
</evidence>
<evidence type="ECO:0000313" key="14">
    <source>
        <dbReference type="EMBL" id="PKL72757.1"/>
    </source>
</evidence>
<dbReference type="InterPro" id="IPR002303">
    <property type="entry name" value="Valyl-tRNA_ligase"/>
</dbReference>
<feature type="domain" description="Aminoacyl-tRNA synthetase class Ia" evidence="11">
    <location>
        <begin position="13"/>
        <end position="579"/>
    </location>
</feature>
<proteinExistence type="inferred from homology"/>
<dbReference type="InterPro" id="IPR010978">
    <property type="entry name" value="tRNA-bd_arm"/>
</dbReference>
<dbReference type="InterPro" id="IPR037118">
    <property type="entry name" value="Val-tRNA_synth_C_sf"/>
</dbReference>
<comment type="domain">
    <text evidence="10">The C-terminal coiled-coil domain is crucial for aminoacylation activity.</text>
</comment>
<dbReference type="Pfam" id="PF10458">
    <property type="entry name" value="Val_tRNA-synt_C"/>
    <property type="match status" value="1"/>
</dbReference>
<dbReference type="PROSITE" id="PS00178">
    <property type="entry name" value="AA_TRNA_LIGASE_I"/>
    <property type="match status" value="1"/>
</dbReference>
<evidence type="ECO:0000256" key="8">
    <source>
        <dbReference type="ARBA" id="ARBA00023146"/>
    </source>
</evidence>
<dbReference type="Gene3D" id="3.40.50.620">
    <property type="entry name" value="HUPs"/>
    <property type="match status" value="2"/>
</dbReference>
<comment type="caution">
    <text evidence="14">The sequence shown here is derived from an EMBL/GenBank/DDBJ whole genome shotgun (WGS) entry which is preliminary data.</text>
</comment>
<dbReference type="HAMAP" id="MF_02004">
    <property type="entry name" value="Val_tRNA_synth_type1"/>
    <property type="match status" value="1"/>
</dbReference>
<dbReference type="NCBIfam" id="NF004349">
    <property type="entry name" value="PRK05729.1"/>
    <property type="match status" value="1"/>
</dbReference>
<dbReference type="Gene3D" id="1.10.730.10">
    <property type="entry name" value="Isoleucyl-tRNA Synthetase, Domain 1"/>
    <property type="match status" value="1"/>
</dbReference>
<keyword evidence="3 10" id="KW-0963">Cytoplasm</keyword>
<evidence type="ECO:0000256" key="9">
    <source>
        <dbReference type="ARBA" id="ARBA00047552"/>
    </source>
</evidence>
<feature type="domain" description="Valyl-tRNA synthetase tRNA-binding arm" evidence="13">
    <location>
        <begin position="821"/>
        <end position="878"/>
    </location>
</feature>